<dbReference type="Pfam" id="PF08279">
    <property type="entry name" value="HTH_11"/>
    <property type="match status" value="1"/>
</dbReference>
<evidence type="ECO:0000313" key="5">
    <source>
        <dbReference type="Proteomes" id="UP000597444"/>
    </source>
</evidence>
<dbReference type="EMBL" id="BNJK01000001">
    <property type="protein sequence ID" value="GHO93352.1"/>
    <property type="molecule type" value="Genomic_DNA"/>
</dbReference>
<dbReference type="InterPro" id="IPR036390">
    <property type="entry name" value="WH_DNA-bd_sf"/>
</dbReference>
<feature type="domain" description="WCX" evidence="3">
    <location>
        <begin position="236"/>
        <end position="311"/>
    </location>
</feature>
<keyword evidence="5" id="KW-1185">Reference proteome</keyword>
<dbReference type="SUPFAM" id="SSF46785">
    <property type="entry name" value="Winged helix' DNA-binding domain"/>
    <property type="match status" value="1"/>
</dbReference>
<dbReference type="InterPro" id="IPR036388">
    <property type="entry name" value="WH-like_DNA-bd_sf"/>
</dbReference>
<reference evidence="4" key="1">
    <citation type="submission" date="2020-10" db="EMBL/GenBank/DDBJ databases">
        <title>Taxonomic study of unclassified bacteria belonging to the class Ktedonobacteria.</title>
        <authorList>
            <person name="Yabe S."/>
            <person name="Wang C.M."/>
            <person name="Zheng Y."/>
            <person name="Sakai Y."/>
            <person name="Cavaletti L."/>
            <person name="Monciardini P."/>
            <person name="Donadio S."/>
        </authorList>
    </citation>
    <scope>NUCLEOTIDE SEQUENCE</scope>
    <source>
        <strain evidence="4">ID150040</strain>
    </source>
</reference>
<comment type="caution">
    <text evidence="4">The sequence shown here is derived from an EMBL/GenBank/DDBJ whole genome shotgun (WGS) entry which is preliminary data.</text>
</comment>
<evidence type="ECO:0000259" key="3">
    <source>
        <dbReference type="Pfam" id="PF25583"/>
    </source>
</evidence>
<dbReference type="PIRSF" id="PIRSF016838">
    <property type="entry name" value="PafC"/>
    <property type="match status" value="1"/>
</dbReference>
<feature type="domain" description="WYL" evidence="2">
    <location>
        <begin position="140"/>
        <end position="212"/>
    </location>
</feature>
<organism evidence="4 5">
    <name type="scientific">Reticulibacter mediterranei</name>
    <dbReference type="NCBI Taxonomy" id="2778369"/>
    <lineage>
        <taxon>Bacteria</taxon>
        <taxon>Bacillati</taxon>
        <taxon>Chloroflexota</taxon>
        <taxon>Ktedonobacteria</taxon>
        <taxon>Ktedonobacterales</taxon>
        <taxon>Reticulibacteraceae</taxon>
        <taxon>Reticulibacter</taxon>
    </lineage>
</organism>
<evidence type="ECO:0000259" key="1">
    <source>
        <dbReference type="Pfam" id="PF08279"/>
    </source>
</evidence>
<dbReference type="Pfam" id="PF25583">
    <property type="entry name" value="WCX"/>
    <property type="match status" value="1"/>
</dbReference>
<dbReference type="InterPro" id="IPR013196">
    <property type="entry name" value="HTH_11"/>
</dbReference>
<dbReference type="Gene3D" id="1.10.10.10">
    <property type="entry name" value="Winged helix-like DNA-binding domain superfamily/Winged helix DNA-binding domain"/>
    <property type="match status" value="1"/>
</dbReference>
<accession>A0A8J3N0W8</accession>
<dbReference type="PANTHER" id="PTHR34580">
    <property type="match status" value="1"/>
</dbReference>
<dbReference type="Proteomes" id="UP000597444">
    <property type="component" value="Unassembled WGS sequence"/>
</dbReference>
<dbReference type="InterPro" id="IPR051534">
    <property type="entry name" value="CBASS_pafABC_assoc_protein"/>
</dbReference>
<evidence type="ECO:0000259" key="2">
    <source>
        <dbReference type="Pfam" id="PF13280"/>
    </source>
</evidence>
<dbReference type="InterPro" id="IPR026881">
    <property type="entry name" value="WYL_dom"/>
</dbReference>
<dbReference type="InterPro" id="IPR057727">
    <property type="entry name" value="WCX_dom"/>
</dbReference>
<proteinExistence type="predicted"/>
<dbReference type="AlphaFoldDB" id="A0A8J3N0W8"/>
<sequence>MNRTDRLLAIVLELQGKGRQRAEDLARTFETSKRTIYRDIQALGESGVPLISTPGHGYSLMPGYFLPPLSFSTEEATMLLLGSDFMAQNFDAQYRAAAQSASRKIIGVLPSQLRDEVEYLQSSIHFVALGVNSNPAEHEKLQLLRRAILDHHIVHFTYHTRYASNGNDTTNERDANPYGLSYFLQSWHLVAYCHLRKDNRVFRLDRIENLTILEKTFQRPENFQLRPPTREKDRAIVIRALFDHEVARWVLEARSFPITSKEETPEGLLVTLMVRQESLALQWLLSWGQHVRVLEPESVRQHLFEEAQGMLRNHQPTVAEQKVQTVLT</sequence>
<feature type="domain" description="Helix-turn-helix type 11" evidence="1">
    <location>
        <begin position="6"/>
        <end position="58"/>
    </location>
</feature>
<evidence type="ECO:0000313" key="4">
    <source>
        <dbReference type="EMBL" id="GHO93352.1"/>
    </source>
</evidence>
<protein>
    <submittedName>
        <fullName evidence="4">Transcriptional regulator</fullName>
    </submittedName>
</protein>
<dbReference type="Pfam" id="PF13280">
    <property type="entry name" value="WYL"/>
    <property type="match status" value="1"/>
</dbReference>
<dbReference type="PANTHER" id="PTHR34580:SF1">
    <property type="entry name" value="PROTEIN PAFC"/>
    <property type="match status" value="1"/>
</dbReference>
<name>A0A8J3N0W8_9CHLR</name>
<dbReference type="InterPro" id="IPR028349">
    <property type="entry name" value="PafC-like"/>
</dbReference>
<dbReference type="PROSITE" id="PS52050">
    <property type="entry name" value="WYL"/>
    <property type="match status" value="1"/>
</dbReference>
<gene>
    <name evidence="4" type="ORF">KSF_034000</name>
</gene>
<dbReference type="RefSeq" id="WP_220204139.1">
    <property type="nucleotide sequence ID" value="NZ_BNJK01000001.1"/>
</dbReference>